<dbReference type="AlphaFoldDB" id="A0A0N9I7U3"/>
<proteinExistence type="predicted"/>
<evidence type="ECO:0000313" key="1">
    <source>
        <dbReference type="EMBL" id="ALG14307.1"/>
    </source>
</evidence>
<dbReference type="KEGG" id="kphy:AOZ06_52175"/>
<dbReference type="RefSeq" id="WP_054296177.1">
    <property type="nucleotide sequence ID" value="NZ_CP012752.1"/>
</dbReference>
<accession>A0A0N9I7U3</accession>
<keyword evidence="2" id="KW-1185">Reference proteome</keyword>
<dbReference type="STRING" id="860235.AOZ06_52175"/>
<name>A0A0N9I7U3_9PSEU</name>
<dbReference type="EMBL" id="CP012752">
    <property type="protein sequence ID" value="ALG14307.1"/>
    <property type="molecule type" value="Genomic_DNA"/>
</dbReference>
<protein>
    <submittedName>
        <fullName evidence="1">Uncharacterized protein</fullName>
    </submittedName>
</protein>
<gene>
    <name evidence="1" type="ORF">AOZ06_52175</name>
</gene>
<organism evidence="1 2">
    <name type="scientific">Kibdelosporangium phytohabitans</name>
    <dbReference type="NCBI Taxonomy" id="860235"/>
    <lineage>
        <taxon>Bacteria</taxon>
        <taxon>Bacillati</taxon>
        <taxon>Actinomycetota</taxon>
        <taxon>Actinomycetes</taxon>
        <taxon>Pseudonocardiales</taxon>
        <taxon>Pseudonocardiaceae</taxon>
        <taxon>Kibdelosporangium</taxon>
    </lineage>
</organism>
<dbReference type="Proteomes" id="UP000063699">
    <property type="component" value="Chromosome"/>
</dbReference>
<reference evidence="1 2" key="1">
    <citation type="submission" date="2015-07" db="EMBL/GenBank/DDBJ databases">
        <title>Genome sequencing of Kibdelosporangium phytohabitans.</title>
        <authorList>
            <person name="Qin S."/>
            <person name="Xing K."/>
        </authorList>
    </citation>
    <scope>NUCLEOTIDE SEQUENCE [LARGE SCALE GENOMIC DNA]</scope>
    <source>
        <strain evidence="1 2">KLBMP1111</strain>
    </source>
</reference>
<evidence type="ECO:0000313" key="2">
    <source>
        <dbReference type="Proteomes" id="UP000063699"/>
    </source>
</evidence>
<sequence length="67" mass="7457">MIEDVVSVVAEAERIESFDPLVDLYGVWTTDLAERYLPIEGAPPAKSVWSRSRRRFGCGGWPTATTT</sequence>